<dbReference type="PATRIC" id="fig|360102.15.peg.3187"/>
<evidence type="ECO:0000256" key="5">
    <source>
        <dbReference type="ARBA" id="ARBA00022989"/>
    </source>
</evidence>
<evidence type="ECO:0000313" key="8">
    <source>
        <dbReference type="EMBL" id="ABG12160.1"/>
    </source>
</evidence>
<dbReference type="Pfam" id="PF01810">
    <property type="entry name" value="LysE"/>
    <property type="match status" value="1"/>
</dbReference>
<dbReference type="InterPro" id="IPR001123">
    <property type="entry name" value="LeuE-type"/>
</dbReference>
<organism evidence="8 9">
    <name type="scientific">Yersinia pestis bv. Antiqua (strain Antiqua)</name>
    <dbReference type="NCBI Taxonomy" id="360102"/>
    <lineage>
        <taxon>Bacteria</taxon>
        <taxon>Pseudomonadati</taxon>
        <taxon>Pseudomonadota</taxon>
        <taxon>Gammaproteobacteria</taxon>
        <taxon>Enterobacterales</taxon>
        <taxon>Yersiniaceae</taxon>
        <taxon>Yersinia</taxon>
    </lineage>
</organism>
<feature type="transmembrane region" description="Helical" evidence="7">
    <location>
        <begin position="39"/>
        <end position="65"/>
    </location>
</feature>
<dbReference type="EMBL" id="CP000308">
    <property type="protein sequence ID" value="ABG12160.1"/>
    <property type="molecule type" value="Genomic_DNA"/>
</dbReference>
<gene>
    <name evidence="8" type="ordered locus">YPA_0191</name>
</gene>
<comment type="similarity">
    <text evidence="2">Belongs to the Rht family.</text>
</comment>
<dbReference type="RefSeq" id="WP_002211486.1">
    <property type="nucleotide sequence ID" value="NC_008150.1"/>
</dbReference>
<evidence type="ECO:0000256" key="4">
    <source>
        <dbReference type="ARBA" id="ARBA00022692"/>
    </source>
</evidence>
<dbReference type="AlphaFoldDB" id="A0A0E1P024"/>
<feature type="transmembrane region" description="Helical" evidence="7">
    <location>
        <begin position="116"/>
        <end position="138"/>
    </location>
</feature>
<keyword evidence="3" id="KW-1003">Cell membrane</keyword>
<accession>A0A0E1P024</accession>
<dbReference type="NCBIfam" id="NF007812">
    <property type="entry name" value="PRK10520.1"/>
    <property type="match status" value="1"/>
</dbReference>
<proteinExistence type="inferred from homology"/>
<sequence precursor="true">MTLDWWLTYLLTTLILSLSPGSGAINTMSTAISHGTRGVVASIGGLQLGLAVHIVLVGVGLGALVSQSLLAFEILKWLGAAYLIWLGIQQWRAAGSLDLHALANSMPRRKLFKRAVFVNLTNPKSIVFLAALFPQFVLPQQPQVAQYLILGSTSVIVDIIVMIGYATLATRIARWIKSPQQMKLLNRIFGGLFMLIGALLATARKV</sequence>
<protein>
    <submittedName>
        <fullName evidence="8">Putative homoserine/homoserine lactone efflux protein</fullName>
    </submittedName>
</protein>
<dbReference type="GeneID" id="57974877"/>
<evidence type="ECO:0000256" key="1">
    <source>
        <dbReference type="ARBA" id="ARBA00004651"/>
    </source>
</evidence>
<name>A0A0E1P024_YERPA</name>
<feature type="transmembrane region" description="Helical" evidence="7">
    <location>
        <begin position="144"/>
        <end position="172"/>
    </location>
</feature>
<evidence type="ECO:0000256" key="6">
    <source>
        <dbReference type="ARBA" id="ARBA00023136"/>
    </source>
</evidence>
<dbReference type="PIRSF" id="PIRSF006324">
    <property type="entry name" value="LeuE"/>
    <property type="match status" value="1"/>
</dbReference>
<evidence type="ECO:0000256" key="2">
    <source>
        <dbReference type="ARBA" id="ARBA00007928"/>
    </source>
</evidence>
<keyword evidence="6 7" id="KW-0472">Membrane</keyword>
<reference evidence="8 9" key="1">
    <citation type="journal article" date="2006" name="J. Bacteriol.">
        <title>Complete genome sequence of Yersinia pestis strains Antiqua and Nepal516: evidence of gene reduction in an emerging pathogen.</title>
        <authorList>
            <person name="Chain P.S."/>
            <person name="Hu P."/>
            <person name="Malfatti S.A."/>
            <person name="Radnedge L."/>
            <person name="Larimer F."/>
            <person name="Vergez L.M."/>
            <person name="Worsham P."/>
            <person name="Chu M.C."/>
            <person name="Andersen G.L."/>
        </authorList>
    </citation>
    <scope>NUCLEOTIDE SEQUENCE [LARGE SCALE GENOMIC DNA]</scope>
    <source>
        <strain evidence="8 9">Antiqua</strain>
    </source>
</reference>
<evidence type="ECO:0000256" key="3">
    <source>
        <dbReference type="ARBA" id="ARBA00022475"/>
    </source>
</evidence>
<dbReference type="KEGG" id="ypa:YPA_0191"/>
<dbReference type="PANTHER" id="PTHR30086:SF14">
    <property type="entry name" value="HOMOSERINE_HOMOSERINE LACTONE EFFLUX PROTEIN"/>
    <property type="match status" value="1"/>
</dbReference>
<dbReference type="Proteomes" id="UP000001971">
    <property type="component" value="Chromosome"/>
</dbReference>
<keyword evidence="4 7" id="KW-0812">Transmembrane</keyword>
<evidence type="ECO:0000313" key="9">
    <source>
        <dbReference type="Proteomes" id="UP000001971"/>
    </source>
</evidence>
<dbReference type="PANTHER" id="PTHR30086">
    <property type="entry name" value="ARGININE EXPORTER PROTEIN ARGO"/>
    <property type="match status" value="1"/>
</dbReference>
<keyword evidence="5 7" id="KW-1133">Transmembrane helix</keyword>
<dbReference type="GO" id="GO:0042970">
    <property type="term" value="F:homoserine transmembrane transporter activity"/>
    <property type="evidence" value="ECO:0007669"/>
    <property type="project" value="TreeGrafter"/>
</dbReference>
<comment type="subcellular location">
    <subcellularLocation>
        <location evidence="1">Cell membrane</location>
        <topology evidence="1">Multi-pass membrane protein</topology>
    </subcellularLocation>
</comment>
<dbReference type="HOGENOM" id="CLU_079569_2_1_6"/>
<dbReference type="GO" id="GO:0005886">
    <property type="term" value="C:plasma membrane"/>
    <property type="evidence" value="ECO:0007669"/>
    <property type="project" value="UniProtKB-SubCell"/>
</dbReference>
<feature type="transmembrane region" description="Helical" evidence="7">
    <location>
        <begin position="184"/>
        <end position="203"/>
    </location>
</feature>
<evidence type="ECO:0000256" key="7">
    <source>
        <dbReference type="SAM" id="Phobius"/>
    </source>
</evidence>